<feature type="transmembrane region" description="Helical" evidence="1">
    <location>
        <begin position="95"/>
        <end position="118"/>
    </location>
</feature>
<sequence length="317" mass="36940">MKSLILLVKNFYNDFKSILQYLAHSATSAFSKKNIELDRSTKTGAFFFPTDNYYVERIRNFVSPNTQRKQIVYLTFLVAFIISSLFSLQENPNELAVGIALSVVAACIFDMVINIMPLELERYERALKIQKVVGDLMELKYANYVNYGFRKHHLHGGSMFVRSEPLSRDSSVELIHLIDSRPHEKPVMRNISSFYWNESHFYVPATNNEYLNISYNVFEKGLVHISRLAENGVFPDLEKSVLQMLQVISENKSFNRNNLFTSNAINHYFFFTDVLAHRTNANCLAYCRRQFGGRRDILEPTETFMREAKHIGNWTWH</sequence>
<evidence type="ECO:0000313" key="3">
    <source>
        <dbReference type="Proteomes" id="UP000236547"/>
    </source>
</evidence>
<evidence type="ECO:0000256" key="1">
    <source>
        <dbReference type="SAM" id="Phobius"/>
    </source>
</evidence>
<dbReference type="Proteomes" id="UP000236547">
    <property type="component" value="Unassembled WGS sequence"/>
</dbReference>
<protein>
    <recommendedName>
        <fullName evidence="4">SMODS and SLOG-associating 2TM effector domain-containing protein</fullName>
    </recommendedName>
</protein>
<evidence type="ECO:0008006" key="4">
    <source>
        <dbReference type="Google" id="ProtNLM"/>
    </source>
</evidence>
<dbReference type="RefSeq" id="WP_102968178.1">
    <property type="nucleotide sequence ID" value="NZ_POSM01000008.1"/>
</dbReference>
<comment type="caution">
    <text evidence="2">The sequence shown here is derived from an EMBL/GenBank/DDBJ whole genome shotgun (WGS) entry which is preliminary data.</text>
</comment>
<keyword evidence="1" id="KW-1133">Transmembrane helix</keyword>
<organism evidence="2 3">
    <name type="scientific">Vibrio diazotrophicus</name>
    <dbReference type="NCBI Taxonomy" id="685"/>
    <lineage>
        <taxon>Bacteria</taxon>
        <taxon>Pseudomonadati</taxon>
        <taxon>Pseudomonadota</taxon>
        <taxon>Gammaproteobacteria</taxon>
        <taxon>Vibrionales</taxon>
        <taxon>Vibrionaceae</taxon>
        <taxon>Vibrio</taxon>
    </lineage>
</organism>
<feature type="transmembrane region" description="Helical" evidence="1">
    <location>
        <begin position="71"/>
        <end position="89"/>
    </location>
</feature>
<dbReference type="EMBL" id="POSM01000008">
    <property type="protein sequence ID" value="PNI01379.1"/>
    <property type="molecule type" value="Genomic_DNA"/>
</dbReference>
<name>A0ABX4WBP8_VIBDI</name>
<reference evidence="2 3" key="1">
    <citation type="submission" date="2018-01" db="EMBL/GenBank/DDBJ databases">
        <title>Draft genome sequences of six Vibrio diazotrophicus strains isolated from deep-sea sediments of the Baltic Sea.</title>
        <authorList>
            <person name="Castillo D."/>
            <person name="Vandieken V."/>
            <person name="Chiang O."/>
            <person name="Middelboe M."/>
        </authorList>
    </citation>
    <scope>NUCLEOTIDE SEQUENCE [LARGE SCALE GENOMIC DNA]</scope>
    <source>
        <strain evidence="2 3">65.10M</strain>
    </source>
</reference>
<keyword evidence="1" id="KW-0812">Transmembrane</keyword>
<accession>A0ABX4WBP8</accession>
<keyword evidence="3" id="KW-1185">Reference proteome</keyword>
<evidence type="ECO:0000313" key="2">
    <source>
        <dbReference type="EMBL" id="PNI01379.1"/>
    </source>
</evidence>
<keyword evidence="1" id="KW-0472">Membrane</keyword>
<proteinExistence type="predicted"/>
<gene>
    <name evidence="2" type="ORF">C1O25_07555</name>
</gene>